<reference key="2">
    <citation type="submission" date="2011-02" db="EMBL/GenBank/DDBJ databases">
        <authorList>
            <person name="Roh H."/>
            <person name="Ko H.-J."/>
            <person name="Kim S.-H."/>
            <person name="Choi I.-G."/>
            <person name="Oh S."/>
        </authorList>
    </citation>
    <scope>NUCLEOTIDE SEQUENCE</scope>
    <source>
        <strain>30SC</strain>
    </source>
</reference>
<sequence>MSVFSLFKKQVEAAPKKRESFFQKVTILEF</sequence>
<reference evidence="1 2" key="1">
    <citation type="journal article" date="2011" name="J. Bacteriol.">
        <title>Complete genome sequencing of Lactobacillus acidophilus 30SC, isolated from swine intestine.</title>
        <authorList>
            <person name="Oh S."/>
            <person name="Roh H."/>
            <person name="Ko H.J."/>
            <person name="Kim S."/>
            <person name="Kim K.H."/>
            <person name="Lee S.E."/>
            <person name="Chang I.S."/>
            <person name="Kim S."/>
            <person name="Choi I.G."/>
        </authorList>
    </citation>
    <scope>NUCLEOTIDE SEQUENCE [LARGE SCALE GENOMIC DNA]</scope>
    <source>
        <strain evidence="1 2">30SC</strain>
    </source>
</reference>
<organism evidence="1 2">
    <name type="scientific">Lactobacillus amylovorus</name>
    <dbReference type="NCBI Taxonomy" id="1604"/>
    <lineage>
        <taxon>Bacteria</taxon>
        <taxon>Bacillati</taxon>
        <taxon>Bacillota</taxon>
        <taxon>Bacilli</taxon>
        <taxon>Lactobacillales</taxon>
        <taxon>Lactobacillaceae</taxon>
        <taxon>Lactobacillus</taxon>
    </lineage>
</organism>
<evidence type="ECO:0000313" key="2">
    <source>
        <dbReference type="Proteomes" id="UP000007491"/>
    </source>
</evidence>
<name>F0TE91_LACAM</name>
<dbReference type="EMBL" id="CP002559">
    <property type="protein sequence ID" value="ADZ06878.1"/>
    <property type="molecule type" value="Genomic_DNA"/>
</dbReference>
<gene>
    <name evidence="1" type="ordered locus">LAC30SC_03530</name>
</gene>
<dbReference type="Proteomes" id="UP000007491">
    <property type="component" value="Chromosome"/>
</dbReference>
<dbReference type="HOGENOM" id="CLU_3404078_0_0_9"/>
<dbReference type="KEGG" id="lai:LAC30SC_03530"/>
<dbReference type="AlphaFoldDB" id="F0TE91"/>
<accession>F0TE91</accession>
<protein>
    <submittedName>
        <fullName evidence="1">Uncharacterized protein</fullName>
    </submittedName>
</protein>
<evidence type="ECO:0000313" key="1">
    <source>
        <dbReference type="EMBL" id="ADZ06878.1"/>
    </source>
</evidence>
<proteinExistence type="predicted"/>